<gene>
    <name evidence="5" type="ORF">JNB62_03200</name>
</gene>
<dbReference type="RefSeq" id="WP_220299426.1">
    <property type="nucleotide sequence ID" value="NZ_JAEUAW010000002.1"/>
</dbReference>
<keyword evidence="3" id="KW-0560">Oxidoreductase</keyword>
<evidence type="ECO:0000313" key="6">
    <source>
        <dbReference type="Proteomes" id="UP001196843"/>
    </source>
</evidence>
<organism evidence="5 6">
    <name type="scientific">Microbacterium jejuense</name>
    <dbReference type="NCBI Taxonomy" id="1263637"/>
    <lineage>
        <taxon>Bacteria</taxon>
        <taxon>Bacillati</taxon>
        <taxon>Actinomycetota</taxon>
        <taxon>Actinomycetes</taxon>
        <taxon>Micrococcales</taxon>
        <taxon>Microbacteriaceae</taxon>
        <taxon>Microbacterium</taxon>
    </lineage>
</organism>
<dbReference type="Pfam" id="PF00106">
    <property type="entry name" value="adh_short"/>
    <property type="match status" value="1"/>
</dbReference>
<evidence type="ECO:0000313" key="5">
    <source>
        <dbReference type="EMBL" id="MBW9092684.1"/>
    </source>
</evidence>
<evidence type="ECO:0000256" key="4">
    <source>
        <dbReference type="RuleBase" id="RU000363"/>
    </source>
</evidence>
<keyword evidence="6" id="KW-1185">Reference proteome</keyword>
<dbReference type="PANTHER" id="PTHR43490">
    <property type="entry name" value="(+)-NEOMENTHOL DEHYDROGENASE"/>
    <property type="match status" value="1"/>
</dbReference>
<dbReference type="SUPFAM" id="SSF51735">
    <property type="entry name" value="NAD(P)-binding Rossmann-fold domains"/>
    <property type="match status" value="1"/>
</dbReference>
<sequence length="236" mass="24206">MTTTLITGANKGLGKETARALVDAGHTVWLGARDEARGRAAADEVGARFVQLDVTDDASVSAAIATISEAGTGLDVLINNAGIAKWGSDFTESLDSASVLEVFDTNVVGIVRVTEAALPLLEQSANPVVVNVSSALGSFWATHEPSRPASSFVSLIYGSSKAAVSMLTVQYSRAHTNVKFNAVEPGITATELGGGDPGSHPGRPASVSAQVVAKLAMIGPDGPTGTFQEDQGELGW</sequence>
<accession>A0ABS7HJK9</accession>
<keyword evidence="2" id="KW-0521">NADP</keyword>
<comment type="similarity">
    <text evidence="1 4">Belongs to the short-chain dehydrogenases/reductases (SDR) family.</text>
</comment>
<dbReference type="InterPro" id="IPR036291">
    <property type="entry name" value="NAD(P)-bd_dom_sf"/>
</dbReference>
<dbReference type="InterPro" id="IPR002347">
    <property type="entry name" value="SDR_fam"/>
</dbReference>
<dbReference type="PRINTS" id="PR00081">
    <property type="entry name" value="GDHRDH"/>
</dbReference>
<dbReference type="PRINTS" id="PR00080">
    <property type="entry name" value="SDRFAMILY"/>
</dbReference>
<proteinExistence type="inferred from homology"/>
<dbReference type="Gene3D" id="3.40.50.720">
    <property type="entry name" value="NAD(P)-binding Rossmann-like Domain"/>
    <property type="match status" value="1"/>
</dbReference>
<evidence type="ECO:0000256" key="1">
    <source>
        <dbReference type="ARBA" id="ARBA00006484"/>
    </source>
</evidence>
<dbReference type="Proteomes" id="UP001196843">
    <property type="component" value="Unassembled WGS sequence"/>
</dbReference>
<comment type="caution">
    <text evidence="5">The sequence shown here is derived from an EMBL/GenBank/DDBJ whole genome shotgun (WGS) entry which is preliminary data.</text>
</comment>
<dbReference type="PANTHER" id="PTHR43490:SF99">
    <property type="entry name" value="SHORT-CHAIN DEHYDROGENASE_REDUCTASE"/>
    <property type="match status" value="1"/>
</dbReference>
<name>A0ABS7HJK9_9MICO</name>
<evidence type="ECO:0000256" key="3">
    <source>
        <dbReference type="ARBA" id="ARBA00023002"/>
    </source>
</evidence>
<dbReference type="EMBL" id="JAEUAW010000002">
    <property type="protein sequence ID" value="MBW9092684.1"/>
    <property type="molecule type" value="Genomic_DNA"/>
</dbReference>
<reference evidence="5 6" key="1">
    <citation type="journal article" date="2021" name="MBio">
        <title>Poor Competitiveness of Bradyrhizobium in Pigeon Pea Root Colonization in Indian Soils.</title>
        <authorList>
            <person name="Chalasani D."/>
            <person name="Basu A."/>
            <person name="Pullabhotla S.V.S.R.N."/>
            <person name="Jorrin B."/>
            <person name="Neal A.L."/>
            <person name="Poole P.S."/>
            <person name="Podile A.R."/>
            <person name="Tkacz A."/>
        </authorList>
    </citation>
    <scope>NUCLEOTIDE SEQUENCE [LARGE SCALE GENOMIC DNA]</scope>
    <source>
        <strain evidence="5 6">HU14</strain>
    </source>
</reference>
<protein>
    <submittedName>
        <fullName evidence="5">SDR family NAD(P)-dependent oxidoreductase</fullName>
    </submittedName>
</protein>
<evidence type="ECO:0000256" key="2">
    <source>
        <dbReference type="ARBA" id="ARBA00022857"/>
    </source>
</evidence>